<comment type="caution">
    <text evidence="2">The sequence shown here is derived from an EMBL/GenBank/DDBJ whole genome shotgun (WGS) entry which is preliminary data.</text>
</comment>
<dbReference type="EMBL" id="JABWUV010000018">
    <property type="protein sequence ID" value="KAF6290655.1"/>
    <property type="molecule type" value="Genomic_DNA"/>
</dbReference>
<dbReference type="PANTHER" id="PTHR16238">
    <property type="entry name" value="GEM-ASSOCIATED PROTEIN 8"/>
    <property type="match status" value="1"/>
</dbReference>
<keyword evidence="3" id="KW-1185">Reference proteome</keyword>
<dbReference type="AlphaFoldDB" id="A0A7J7SQW0"/>
<dbReference type="VEuPathDB" id="HostDB:GeneID_118654399"/>
<dbReference type="Proteomes" id="UP000527355">
    <property type="component" value="Unassembled WGS sequence"/>
</dbReference>
<feature type="compositionally biased region" description="Low complexity" evidence="1">
    <location>
        <begin position="120"/>
        <end position="131"/>
    </location>
</feature>
<dbReference type="InterPro" id="IPR034754">
    <property type="entry name" value="GEMIN8"/>
</dbReference>
<dbReference type="GO" id="GO:0000387">
    <property type="term" value="P:spliceosomal snRNP assembly"/>
    <property type="evidence" value="ECO:0007669"/>
    <property type="project" value="InterPro"/>
</dbReference>
<protein>
    <submittedName>
        <fullName evidence="2">Uncharacterized protein</fullName>
    </submittedName>
</protein>
<evidence type="ECO:0000313" key="3">
    <source>
        <dbReference type="Proteomes" id="UP000527355"/>
    </source>
</evidence>
<proteinExistence type="predicted"/>
<dbReference type="Pfam" id="PF15348">
    <property type="entry name" value="GEMIN8"/>
    <property type="match status" value="1"/>
</dbReference>
<reference evidence="2 3" key="1">
    <citation type="journal article" date="2020" name="Nature">
        <title>Six reference-quality genomes reveal evolution of bat adaptations.</title>
        <authorList>
            <person name="Jebb D."/>
            <person name="Huang Z."/>
            <person name="Pippel M."/>
            <person name="Hughes G.M."/>
            <person name="Lavrichenko K."/>
            <person name="Devanna P."/>
            <person name="Winkler S."/>
            <person name="Jermiin L.S."/>
            <person name="Skirmuntt E.C."/>
            <person name="Katzourakis A."/>
            <person name="Burkitt-Gray L."/>
            <person name="Ray D.A."/>
            <person name="Sullivan K.A.M."/>
            <person name="Roscito J.G."/>
            <person name="Kirilenko B.M."/>
            <person name="Davalos L.M."/>
            <person name="Corthals A.P."/>
            <person name="Power M.L."/>
            <person name="Jones G."/>
            <person name="Ransome R.D."/>
            <person name="Dechmann D.K.N."/>
            <person name="Locatelli A.G."/>
            <person name="Puechmaille S.J."/>
            <person name="Fedrigo O."/>
            <person name="Jarvis E.D."/>
            <person name="Hiller M."/>
            <person name="Vernes S.C."/>
            <person name="Myers E.W."/>
            <person name="Teeling E.C."/>
        </authorList>
    </citation>
    <scope>NUCLEOTIDE SEQUENCE [LARGE SCALE GENOMIC DNA]</scope>
    <source>
        <strain evidence="2">MMyoMyo1</strain>
        <tissue evidence="2">Flight muscle</tissue>
    </source>
</reference>
<dbReference type="PANTHER" id="PTHR16238:SF7">
    <property type="entry name" value="GEM-ASSOCIATED PROTEIN 8"/>
    <property type="match status" value="1"/>
</dbReference>
<dbReference type="GO" id="GO:0032797">
    <property type="term" value="C:SMN complex"/>
    <property type="evidence" value="ECO:0007669"/>
    <property type="project" value="InterPro"/>
</dbReference>
<name>A0A7J7SQW0_MYOMY</name>
<evidence type="ECO:0000256" key="1">
    <source>
        <dbReference type="SAM" id="MobiDB-lite"/>
    </source>
</evidence>
<accession>A0A7J7SQW0</accession>
<feature type="region of interest" description="Disordered" evidence="1">
    <location>
        <begin position="83"/>
        <end position="140"/>
    </location>
</feature>
<sequence length="140" mass="15103">MAAKAASSEPTTPWSCHPGYARYRQHYSKAMAWVRSHQNADGKAGETYFRPQWYFTPGDLPPEKRGPPRSCCGHRLASQDSLCGYSHSPRSGQHPHGSTGEDHAWATEEEPETVHGKSGGAAAAGRAAPAGLCEADRDLT</sequence>
<evidence type="ECO:0000313" key="2">
    <source>
        <dbReference type="EMBL" id="KAF6290655.1"/>
    </source>
</evidence>
<organism evidence="2 3">
    <name type="scientific">Myotis myotis</name>
    <name type="common">Greater mouse-eared bat</name>
    <name type="synonym">Vespertilio myotis</name>
    <dbReference type="NCBI Taxonomy" id="51298"/>
    <lineage>
        <taxon>Eukaryota</taxon>
        <taxon>Metazoa</taxon>
        <taxon>Chordata</taxon>
        <taxon>Craniata</taxon>
        <taxon>Vertebrata</taxon>
        <taxon>Euteleostomi</taxon>
        <taxon>Mammalia</taxon>
        <taxon>Eutheria</taxon>
        <taxon>Laurasiatheria</taxon>
        <taxon>Chiroptera</taxon>
        <taxon>Yangochiroptera</taxon>
        <taxon>Vespertilionidae</taxon>
        <taxon>Myotis</taxon>
    </lineage>
</organism>
<gene>
    <name evidence="2" type="ORF">mMyoMyo1_005589</name>
</gene>